<feature type="region of interest" description="Disordered" evidence="1">
    <location>
        <begin position="997"/>
        <end position="1017"/>
    </location>
</feature>
<feature type="region of interest" description="Disordered" evidence="1">
    <location>
        <begin position="1"/>
        <end position="21"/>
    </location>
</feature>
<sequence length="1290" mass="139062">MCCQPGNLPESPYQSPDQSPYQSPVKGYVVVSSTISTCFSTMPASTSSGARPELAGGGSSAPVLEFLCLFTHDLQRKQKRWQDGRLKYHTFNKRVMVYDDRGNSVGDMHWQRDWDFDEGEEIKLDRGGVIVQVQECVGRQTQDLTDLLDKRAKEKEERQSRTAARMAPAAFGLRTPAIPSTVYPAQIAGPRSHHRRLGQVLTPTGHHGRALVPTESPFEQRQQDRETPDANKETPLAKRRKHDDAPPSKLGYAQSLFGASLTLSAVPMSSAPVRRPAASATRMHSGPASSQENDSPAGEPEERESHPSKRRKRDDMPSSKMGYSQSLFGATLNLSAVPMSSAPALRRTTSVARAHTEPPSSQEHGPQPQEPTSGVQEIPVNPSVRAGLSRSTVTAPLLKTRLPPLGSASKPAAKNEAVKARVRQRDVAVEFPAEDTRMNSDSGDSDLSATRNRNAAKYIDRGQIRGQNVAPKPKKPHPVVILDHGDDDDDDDDDDDVEGGEDGTNLNDKNQAPIQDKDIGESRTPPRNMPKQRSKKPTTKTPFTNAAPATKQTKSSKSTRNSKTKKAQDTGSKLPVEDERAPEGFGLNMPPEGPRAQLYIQPRQKRGLLVSNEKGNKSKKPKVRHAQSHAELEYDGEPFVPNPAPMTMSEEDDPFAFFVDAPQEAQTVPKPKTPPLLQDVHSLGARHESLANSQASNEDQPSNIRANDDPSLDSNNTFPVPPPAASKTNMMGANDEGTAGLYGAEHSRKRSPGQQRTADLVKDTTQDRGSTVQPPELPRAPTGPIAEPQTSPRYLQDKMTDEEDVSERPRARLPRKKVTLALDESDNDSLPTRKTKKRMTMALDESDDERPASCQSTSRDRSVSEESAGEKRPMRRSNRRTAKAFVGSDDELPPTRQTRSNTTVAVSEESDSEELPQVPVAPRLARLRKSVKSREIIGFIPSSSPVMEVATVAEPRPAPIPTSFPAPTPAPLPFSLPPLSPIPGLMDTPPGLEANDMSSLGYSNGPEAPAPGTGIPEPEPVTVPVVQSLQTSRVLPPLPAFESTTDVPSAVRRDNLQPTITSRETPVKESAQAPTPAHLEQSICDFPSGEPPHHHLASAPGADKAGQSAVAHQQTMPSLDTSSTSVSMRPVSAKGPNLIAEEAEGVSGSHGAVSHQEVHENPIAVPRDVGVSLVASNNPNGQAPQVPPAAPTRPKIANPATRGRKAALKSHAAGQVPQSILPLEPAPARLTVRPPVTARPGAAAGGRPRYKMQLPGFTSAKETAKDSGVDVGPWSREAHDLFGSGRPSEA</sequence>
<feature type="region of interest" description="Disordered" evidence="1">
    <location>
        <begin position="272"/>
        <end position="323"/>
    </location>
</feature>
<name>A0ABY6RZ88_PODCO</name>
<proteinExistence type="predicted"/>
<feature type="compositionally biased region" description="Basic and acidic residues" evidence="1">
    <location>
        <begin position="416"/>
        <end position="438"/>
    </location>
</feature>
<feature type="compositionally biased region" description="Acidic residues" evidence="1">
    <location>
        <begin position="485"/>
        <end position="501"/>
    </location>
</feature>
<feature type="compositionally biased region" description="Polar residues" evidence="1">
    <location>
        <begin position="504"/>
        <end position="513"/>
    </location>
</feature>
<dbReference type="PANTHER" id="PTHR28535:SF1">
    <property type="entry name" value="PROTEIN ZGRF1"/>
    <property type="match status" value="1"/>
</dbReference>
<feature type="region of interest" description="Disordered" evidence="1">
    <location>
        <begin position="203"/>
        <end position="251"/>
    </location>
</feature>
<feature type="region of interest" description="Disordered" evidence="1">
    <location>
        <begin position="1057"/>
        <end position="1076"/>
    </location>
</feature>
<feature type="compositionally biased region" description="Basic and acidic residues" evidence="1">
    <location>
        <begin position="303"/>
        <end position="317"/>
    </location>
</feature>
<dbReference type="InterPro" id="IPR052800">
    <property type="entry name" value="DNA_Repair_Helicase_ZGRF1"/>
</dbReference>
<feature type="compositionally biased region" description="Low complexity" evidence="1">
    <location>
        <begin position="272"/>
        <end position="282"/>
    </location>
</feature>
<feature type="compositionally biased region" description="Basic residues" evidence="1">
    <location>
        <begin position="873"/>
        <end position="882"/>
    </location>
</feature>
<protein>
    <recommendedName>
        <fullName evidence="2">5'-3' DNA helicase ZGRF1-like N-terminal domain-containing protein</fullName>
    </recommendedName>
</protein>
<dbReference type="PANTHER" id="PTHR28535">
    <property type="entry name" value="ZINC FINGER GRF-TYPE CONTAINING 1"/>
    <property type="match status" value="1"/>
</dbReference>
<feature type="compositionally biased region" description="Basic and acidic residues" evidence="1">
    <location>
        <begin position="221"/>
        <end position="246"/>
    </location>
</feature>
<feature type="compositionally biased region" description="Basic and acidic residues" evidence="1">
    <location>
        <begin position="858"/>
        <end position="872"/>
    </location>
</feature>
<evidence type="ECO:0000313" key="4">
    <source>
        <dbReference type="Proteomes" id="UP000280685"/>
    </source>
</evidence>
<dbReference type="InterPro" id="IPR018838">
    <property type="entry name" value="ZGRF1-like_N"/>
</dbReference>
<feature type="compositionally biased region" description="Basic residues" evidence="1">
    <location>
        <begin position="617"/>
        <end position="627"/>
    </location>
</feature>
<feature type="domain" description="5'-3' DNA helicase ZGRF1-like N-terminal" evidence="2">
    <location>
        <begin position="63"/>
        <end position="144"/>
    </location>
</feature>
<feature type="region of interest" description="Disordered" evidence="1">
    <location>
        <begin position="341"/>
        <end position="921"/>
    </location>
</feature>
<feature type="compositionally biased region" description="Polar residues" evidence="1">
    <location>
        <begin position="358"/>
        <end position="375"/>
    </location>
</feature>
<evidence type="ECO:0000313" key="3">
    <source>
        <dbReference type="EMBL" id="VBB73699.1"/>
    </source>
</evidence>
<feature type="region of interest" description="Disordered" evidence="1">
    <location>
        <begin position="1180"/>
        <end position="1217"/>
    </location>
</feature>
<feature type="compositionally biased region" description="Polar residues" evidence="1">
    <location>
        <begin position="690"/>
        <end position="705"/>
    </location>
</feature>
<feature type="compositionally biased region" description="Polar residues" evidence="1">
    <location>
        <begin position="895"/>
        <end position="905"/>
    </location>
</feature>
<accession>A0ABY6RZ88</accession>
<dbReference type="Pfam" id="PF10382">
    <property type="entry name" value="ZGRF1-like_N"/>
    <property type="match status" value="1"/>
</dbReference>
<dbReference type="EMBL" id="LR026964">
    <property type="protein sequence ID" value="VBB73699.1"/>
    <property type="molecule type" value="Genomic_DNA"/>
</dbReference>
<feature type="region of interest" description="Disordered" evidence="1">
    <location>
        <begin position="1261"/>
        <end position="1290"/>
    </location>
</feature>
<feature type="compositionally biased region" description="Low complexity" evidence="1">
    <location>
        <begin position="546"/>
        <end position="559"/>
    </location>
</feature>
<dbReference type="Proteomes" id="UP000280685">
    <property type="component" value="Chromosome 1"/>
</dbReference>
<reference evidence="3" key="1">
    <citation type="submission" date="2018-02" db="EMBL/GenBank/DDBJ databases">
        <authorList>
            <person name="Silar P."/>
        </authorList>
    </citation>
    <scope>NUCLEOTIDE SEQUENCE [LARGE SCALE GENOMIC DNA]</scope>
    <source>
        <strain evidence="3">T</strain>
    </source>
</reference>
<feature type="compositionally biased region" description="Polar residues" evidence="1">
    <location>
        <begin position="439"/>
        <end position="453"/>
    </location>
</feature>
<gene>
    <name evidence="3" type="ORF">PODCO_121140</name>
</gene>
<feature type="compositionally biased region" description="Polar residues" evidence="1">
    <location>
        <begin position="12"/>
        <end position="21"/>
    </location>
</feature>
<evidence type="ECO:0000259" key="2">
    <source>
        <dbReference type="Pfam" id="PF10382"/>
    </source>
</evidence>
<evidence type="ECO:0000256" key="1">
    <source>
        <dbReference type="SAM" id="MobiDB-lite"/>
    </source>
</evidence>
<keyword evidence="4" id="KW-1185">Reference proteome</keyword>
<organism evidence="3 4">
    <name type="scientific">Podospora comata</name>
    <dbReference type="NCBI Taxonomy" id="48703"/>
    <lineage>
        <taxon>Eukaryota</taxon>
        <taxon>Fungi</taxon>
        <taxon>Dikarya</taxon>
        <taxon>Ascomycota</taxon>
        <taxon>Pezizomycotina</taxon>
        <taxon>Sordariomycetes</taxon>
        <taxon>Sordariomycetidae</taxon>
        <taxon>Sordariales</taxon>
        <taxon>Podosporaceae</taxon>
        <taxon>Podospora</taxon>
    </lineage>
</organism>
<feature type="region of interest" description="Disordered" evidence="1">
    <location>
        <begin position="1086"/>
        <end position="1131"/>
    </location>
</feature>
<feature type="compositionally biased region" description="Polar residues" evidence="1">
    <location>
        <begin position="1110"/>
        <end position="1127"/>
    </location>
</feature>